<proteinExistence type="predicted"/>
<evidence type="ECO:0000256" key="1">
    <source>
        <dbReference type="PROSITE-ProRule" id="PRU10141"/>
    </source>
</evidence>
<evidence type="ECO:0000256" key="2">
    <source>
        <dbReference type="SAM" id="Coils"/>
    </source>
</evidence>
<dbReference type="GeneID" id="37168641"/>
<dbReference type="PANTHER" id="PTHR10622">
    <property type="entry name" value="HET DOMAIN-CONTAINING PROTEIN"/>
    <property type="match status" value="1"/>
</dbReference>
<keyword evidence="1" id="KW-0067">ATP-binding</keyword>
<protein>
    <submittedName>
        <fullName evidence="4">CMGC protein kinase</fullName>
    </submittedName>
</protein>
<evidence type="ECO:0000313" key="5">
    <source>
        <dbReference type="Proteomes" id="UP000249526"/>
    </source>
</evidence>
<dbReference type="Proteomes" id="UP000249526">
    <property type="component" value="Unassembled WGS sequence"/>
</dbReference>
<accession>A0A8G1VJ77</accession>
<organism evidence="4 5">
    <name type="scientific">Aspergillus piperis CBS 112811</name>
    <dbReference type="NCBI Taxonomy" id="1448313"/>
    <lineage>
        <taxon>Eukaryota</taxon>
        <taxon>Fungi</taxon>
        <taxon>Dikarya</taxon>
        <taxon>Ascomycota</taxon>
        <taxon>Pezizomycotina</taxon>
        <taxon>Eurotiomycetes</taxon>
        <taxon>Eurotiomycetidae</taxon>
        <taxon>Eurotiales</taxon>
        <taxon>Aspergillaceae</taxon>
        <taxon>Aspergillus</taxon>
        <taxon>Aspergillus subgen. Circumdati</taxon>
    </lineage>
</organism>
<dbReference type="SMART" id="SM00220">
    <property type="entry name" value="S_TKc"/>
    <property type="match status" value="1"/>
</dbReference>
<gene>
    <name evidence="4" type="ORF">BO85DRAFT_522166</name>
</gene>
<sequence>MRLINVDTFNLDEIYGSVPRYAILSHTWGADHEELSLRDITEKSIKRQSLPFKVAKCCEQAKKDGIQYAWVDTCCIDKTNSVELGEAINSMFRWYHEAAVCYAYLADVTIEDNNRFPLTQFSSCRWFQRGWTLQELLAPDNLRFFDSGWRYLGTKAMRSGIIDRVFRIPRRFLQGTPLSEASIAQRMSWASNRVTKRDEDIAYCLLGIFDVTMPMIYGEGTDRAFTRLQQEIMKSSRDESILAWGLSSLEHHLYNSNVDRTLSAGVLAASPADFRGCENIVPRMNGTRSPCTFQIEGGLVRVNLSLHQDRNGLFGLLNCGLSSPNTLVAIPLLKSQSSEYYLRPQDHPAVIYDSIATKTSAQPVYILIERHMKTPPTARYNNDFFVEDPIEAGLELIEVEPPDRWLQDRSIITTSSDPADHAVQKLWTRFRSGGEDSNDFLVLLEYDTQPPQAKARCHVMISSRATSLQDLAQRSGSIRKEAFGKQSASDGKLNIQASVERDDMQKIFVVILAVTASPPSVTIDATFELEVLTFKLEVEGIMKAEEDLRHESDNLNQHEWDINSSLKYAKAGLNDVEGEMERFNALKSRLLNTISKATQDTANANTRAEELRQRRAMLSERRRSLGMKLDDRHQIVLETGYGLPLYQTGGRAAEAEAEFDGLVKTNIDLVKHIDDMLRCDAFLRRFFSDKKKKGFLIYLWKKAEHMYSGHGLKAHYEKPMALTVKTSIYQQVFYCDDSSGMRREDRWDVQKELVKKLAGVTTQLLPAGEGVGLSFVNSEVHIFPNLAVDQVKKILDSAPLSPSGNTAIGTNLRSRILEPLVYRKVSSQRLDRPLLIIITIGGYPESRAESEFVNAIIECGRKLELAGYPRRTVMFMIYQVGTSKKASKFVRRLKDDPDLFPMISVFSEWEGFEAIDPTEEVGEETLPTYDAQKYYPVRLGEILNGRYQVVAKLGYGVTSTVWLGRDLSDSKHVALKIYVSGTMKSSNELAVYERINAVGTDHAGKNLIRHLWDHFFLEGPHGRHKCLVHQPLGLSVDQFLYFFPGRVMNLDALKPCLRQVLGIVDFLHTEARVIHTDLQLKNLLLPGDPKNFSGLEDAEIEAPSARKILGHERTIYTSQIVVPGNGLPLLSDFGEARFSDEGHDEDIMPNLYRAPEVVLKMNWDSKVDVWSIALMAWDIVCSTTLFDGRNSDGVFDDRVHLAEMIAIMGPPPNDFIKRSKVGSVFWDKDGKWKDLAPVPNMTLEDRAADIQGPDKEAFLKLMRRALTWDPKDRPAAGELIFDEWLMKGLQLPAHLSKHT</sequence>
<feature type="binding site" evidence="1">
    <location>
        <position position="976"/>
    </location>
    <ligand>
        <name>ATP</name>
        <dbReference type="ChEBI" id="CHEBI:30616"/>
    </ligand>
</feature>
<dbReference type="PROSITE" id="PS00107">
    <property type="entry name" value="PROTEIN_KINASE_ATP"/>
    <property type="match status" value="1"/>
</dbReference>
<feature type="coiled-coil region" evidence="2">
    <location>
        <begin position="541"/>
        <end position="621"/>
    </location>
</feature>
<dbReference type="PROSITE" id="PS50011">
    <property type="entry name" value="PROTEIN_KINASE_DOM"/>
    <property type="match status" value="1"/>
</dbReference>
<dbReference type="GO" id="GO:0004672">
    <property type="term" value="F:protein kinase activity"/>
    <property type="evidence" value="ECO:0007669"/>
    <property type="project" value="InterPro"/>
</dbReference>
<dbReference type="GO" id="GO:0005524">
    <property type="term" value="F:ATP binding"/>
    <property type="evidence" value="ECO:0007669"/>
    <property type="project" value="UniProtKB-UniRule"/>
</dbReference>
<keyword evidence="1" id="KW-0547">Nucleotide-binding</keyword>
<dbReference type="SUPFAM" id="SSF56112">
    <property type="entry name" value="Protein kinase-like (PK-like)"/>
    <property type="match status" value="1"/>
</dbReference>
<dbReference type="Gene3D" id="1.10.510.10">
    <property type="entry name" value="Transferase(Phosphotransferase) domain 1"/>
    <property type="match status" value="1"/>
</dbReference>
<keyword evidence="4" id="KW-0418">Kinase</keyword>
<dbReference type="RefSeq" id="XP_025513231.1">
    <property type="nucleotide sequence ID" value="XM_025665239.1"/>
</dbReference>
<keyword evidence="2" id="KW-0175">Coiled coil</keyword>
<dbReference type="InterPro" id="IPR010730">
    <property type="entry name" value="HET"/>
</dbReference>
<dbReference type="Pfam" id="PF00069">
    <property type="entry name" value="Pkinase"/>
    <property type="match status" value="1"/>
</dbReference>
<keyword evidence="4" id="KW-0808">Transferase</keyword>
<dbReference type="Pfam" id="PF06985">
    <property type="entry name" value="HET"/>
    <property type="match status" value="1"/>
</dbReference>
<feature type="domain" description="Protein kinase" evidence="3">
    <location>
        <begin position="947"/>
        <end position="1285"/>
    </location>
</feature>
<reference evidence="4 5" key="1">
    <citation type="submission" date="2018-02" db="EMBL/GenBank/DDBJ databases">
        <title>The genomes of Aspergillus section Nigri reveals drivers in fungal speciation.</title>
        <authorList>
            <consortium name="DOE Joint Genome Institute"/>
            <person name="Vesth T.C."/>
            <person name="Nybo J."/>
            <person name="Theobald S."/>
            <person name="Brandl J."/>
            <person name="Frisvad J.C."/>
            <person name="Nielsen K.F."/>
            <person name="Lyhne E.K."/>
            <person name="Kogle M.E."/>
            <person name="Kuo A."/>
            <person name="Riley R."/>
            <person name="Clum A."/>
            <person name="Nolan M."/>
            <person name="Lipzen A."/>
            <person name="Salamov A."/>
            <person name="Henrissat B."/>
            <person name="Wiebenga A."/>
            <person name="De vries R.P."/>
            <person name="Grigoriev I.V."/>
            <person name="Mortensen U.H."/>
            <person name="Andersen M.R."/>
            <person name="Baker S.E."/>
        </authorList>
    </citation>
    <scope>NUCLEOTIDE SEQUENCE [LARGE SCALE GENOMIC DNA]</scope>
    <source>
        <strain evidence="4 5">CBS 112811</strain>
    </source>
</reference>
<dbReference type="InterPro" id="IPR017441">
    <property type="entry name" value="Protein_kinase_ATP_BS"/>
</dbReference>
<name>A0A8G1VJ77_9EURO</name>
<dbReference type="InterPro" id="IPR011009">
    <property type="entry name" value="Kinase-like_dom_sf"/>
</dbReference>
<dbReference type="EMBL" id="KZ825069">
    <property type="protein sequence ID" value="RAH55309.1"/>
    <property type="molecule type" value="Genomic_DNA"/>
</dbReference>
<evidence type="ECO:0000259" key="3">
    <source>
        <dbReference type="PROSITE" id="PS50011"/>
    </source>
</evidence>
<dbReference type="PANTHER" id="PTHR10622:SF10">
    <property type="entry name" value="HET DOMAIN-CONTAINING PROTEIN"/>
    <property type="match status" value="1"/>
</dbReference>
<evidence type="ECO:0000313" key="4">
    <source>
        <dbReference type="EMBL" id="RAH55309.1"/>
    </source>
</evidence>
<keyword evidence="5" id="KW-1185">Reference proteome</keyword>
<dbReference type="Gene3D" id="3.30.200.20">
    <property type="entry name" value="Phosphorylase Kinase, domain 1"/>
    <property type="match status" value="1"/>
</dbReference>
<dbReference type="InterPro" id="IPR000719">
    <property type="entry name" value="Prot_kinase_dom"/>
</dbReference>